<evidence type="ECO:0000256" key="10">
    <source>
        <dbReference type="ARBA" id="ARBA00022840"/>
    </source>
</evidence>
<dbReference type="Pfam" id="PF13927">
    <property type="entry name" value="Ig_3"/>
    <property type="match status" value="1"/>
</dbReference>
<evidence type="ECO:0000256" key="8">
    <source>
        <dbReference type="ARBA" id="ARBA00022741"/>
    </source>
</evidence>
<dbReference type="InterPro" id="IPR036179">
    <property type="entry name" value="Ig-like_dom_sf"/>
</dbReference>
<dbReference type="SMART" id="SM00409">
    <property type="entry name" value="IG"/>
    <property type="match status" value="3"/>
</dbReference>
<keyword evidence="17" id="KW-0393">Immunoglobulin domain</keyword>
<keyword evidence="10" id="KW-0067">ATP-binding</keyword>
<dbReference type="Pfam" id="PF07679">
    <property type="entry name" value="I-set"/>
    <property type="match status" value="2"/>
</dbReference>
<feature type="transmembrane region" description="Helical" evidence="19">
    <location>
        <begin position="12"/>
        <end position="34"/>
    </location>
</feature>
<evidence type="ECO:0000256" key="15">
    <source>
        <dbReference type="ARBA" id="ARBA00023170"/>
    </source>
</evidence>
<keyword evidence="3" id="KW-0597">Phosphoprotein</keyword>
<sequence>MNIEGDKNAIFTAAFALCMNLLFCNALFIMAIFIGSPPNVVSAGQGAPPEFSDSVQTRFRVPLGTKQFRLICPVKASDADLVMIQWKKDDEQITFDFNNRYKLTRSDRELKIRNLQISDSGTYQCQAVNGFGHRELEFAVHVYDPASEMKHNLDEAITLSERPSPPKWLNESEMRSSMLAPQRLSVGRKLQLKCPASGNPLPQIIWLRNDKPIERDEITFDHTSALLTLANVQTSDSGEYVCRLENEHGSIEATFRVRVGDFFNADEESRWSASDSALEQSPIIDEPFNSTVRVGHTAQFQCKVKSQHQPLIKWLKRVDDPVAARRADANATLIHANNMHLLLLEQPQTGAQLSESVYSNILVIPNANVGHAGTYICVVTNADGDIMYRSAHLNIVSGYERHRAIPSVYFYAGIPIIVLFVFIIGYAIYFLYRNQQSAKGCDASVTATADTVKQLSNVRSPRPPPPNMPPPQAPLSPYAAIVASQQQQQQSQATFASSARYPLLVAQELVGAHSPSQRSSNAFVATIDRPRKSQYQRRPTLVHRNYVDDDSSNFYETSSPQPNWTQTFGSTMRTDAHDFEVDYPKCKLQPYPSMYNSSEFDDFNEQQLPFIAPSLQRR</sequence>
<evidence type="ECO:0000256" key="16">
    <source>
        <dbReference type="ARBA" id="ARBA00023180"/>
    </source>
</evidence>
<feature type="domain" description="Ig-like" evidence="20">
    <location>
        <begin position="166"/>
        <end position="258"/>
    </location>
</feature>
<dbReference type="PANTHER" id="PTHR19890:SF10">
    <property type="entry name" value="FIBROBLAST GROWTH FACTOR RECEPTOR-LIKE 1"/>
    <property type="match status" value="1"/>
</dbReference>
<evidence type="ECO:0000256" key="19">
    <source>
        <dbReference type="SAM" id="Phobius"/>
    </source>
</evidence>
<evidence type="ECO:0000256" key="13">
    <source>
        <dbReference type="ARBA" id="ARBA00023137"/>
    </source>
</evidence>
<dbReference type="InterPro" id="IPR013098">
    <property type="entry name" value="Ig_I-set"/>
</dbReference>
<keyword evidence="11 19" id="KW-1133">Transmembrane helix</keyword>
<keyword evidence="12 19" id="KW-0472">Membrane</keyword>
<evidence type="ECO:0000256" key="11">
    <source>
        <dbReference type="ARBA" id="ARBA00022989"/>
    </source>
</evidence>
<dbReference type="EC" id="2.7.10.1" evidence="2"/>
<evidence type="ECO:0000259" key="20">
    <source>
        <dbReference type="PROSITE" id="PS50835"/>
    </source>
</evidence>
<evidence type="ECO:0000256" key="6">
    <source>
        <dbReference type="ARBA" id="ARBA00022729"/>
    </source>
</evidence>
<dbReference type="FunFam" id="2.60.40.10:FF:000016">
    <property type="entry name" value="Fibroblast growth factor receptor"/>
    <property type="match status" value="1"/>
</dbReference>
<feature type="transmembrane region" description="Helical" evidence="19">
    <location>
        <begin position="408"/>
        <end position="432"/>
    </location>
</feature>
<dbReference type="AlphaFoldDB" id="F1KUI6"/>
<keyword evidence="7" id="KW-0677">Repeat</keyword>
<keyword evidence="5 19" id="KW-0812">Transmembrane</keyword>
<dbReference type="EMBL" id="JI166101">
    <property type="protein sequence ID" value="ADY41540.1"/>
    <property type="molecule type" value="mRNA"/>
</dbReference>
<keyword evidence="8" id="KW-0547">Nucleotide-binding</keyword>
<protein>
    <recommendedName>
        <fullName evidence="2">receptor protein-tyrosine kinase</fullName>
        <ecNumber evidence="2">2.7.10.1</ecNumber>
    </recommendedName>
</protein>
<keyword evidence="14" id="KW-1015">Disulfide bond</keyword>
<dbReference type="InterPro" id="IPR013783">
    <property type="entry name" value="Ig-like_fold"/>
</dbReference>
<keyword evidence="9" id="KW-0418">Kinase</keyword>
<evidence type="ECO:0000256" key="2">
    <source>
        <dbReference type="ARBA" id="ARBA00011902"/>
    </source>
</evidence>
<keyword evidence="6" id="KW-0732">Signal</keyword>
<evidence type="ECO:0000256" key="14">
    <source>
        <dbReference type="ARBA" id="ARBA00023157"/>
    </source>
</evidence>
<name>F1KUI6_ASCSU</name>
<organism evidence="21">
    <name type="scientific">Ascaris suum</name>
    <name type="common">Pig roundworm</name>
    <name type="synonym">Ascaris lumbricoides</name>
    <dbReference type="NCBI Taxonomy" id="6253"/>
    <lineage>
        <taxon>Eukaryota</taxon>
        <taxon>Metazoa</taxon>
        <taxon>Ecdysozoa</taxon>
        <taxon>Nematoda</taxon>
        <taxon>Chromadorea</taxon>
        <taxon>Rhabditida</taxon>
        <taxon>Spirurina</taxon>
        <taxon>Ascaridomorpha</taxon>
        <taxon>Ascaridoidea</taxon>
        <taxon>Ascarididae</taxon>
        <taxon>Ascaris</taxon>
    </lineage>
</organism>
<evidence type="ECO:0000256" key="1">
    <source>
        <dbReference type="ARBA" id="ARBA00004167"/>
    </source>
</evidence>
<feature type="domain" description="Ig-like" evidence="20">
    <location>
        <begin position="282"/>
        <end position="394"/>
    </location>
</feature>
<reference evidence="21" key="1">
    <citation type="journal article" date="2011" name="Genome Res.">
        <title>Deep small RNA sequencing from the nematode Ascaris reveals conservation, functional diversification, and novel developmental profiles.</title>
        <authorList>
            <person name="Wang J."/>
            <person name="Czech B."/>
            <person name="Crunk A."/>
            <person name="Wallace A."/>
            <person name="Mitreva M."/>
            <person name="Hannon G.J."/>
            <person name="Davis R.E."/>
        </authorList>
    </citation>
    <scope>NUCLEOTIDE SEQUENCE</scope>
</reference>
<dbReference type="InterPro" id="IPR052615">
    <property type="entry name" value="FGFRL"/>
</dbReference>
<proteinExistence type="evidence at transcript level"/>
<dbReference type="CDD" id="cd00096">
    <property type="entry name" value="Ig"/>
    <property type="match status" value="1"/>
</dbReference>
<dbReference type="InterPro" id="IPR003598">
    <property type="entry name" value="Ig_sub2"/>
</dbReference>
<dbReference type="Gene3D" id="2.60.40.10">
    <property type="entry name" value="Immunoglobulins"/>
    <property type="match status" value="3"/>
</dbReference>
<keyword evidence="4" id="KW-0808">Transferase</keyword>
<comment type="subcellular location">
    <subcellularLocation>
        <location evidence="1">Membrane</location>
        <topology evidence="1">Single-pass membrane protein</topology>
    </subcellularLocation>
</comment>
<dbReference type="PANTHER" id="PTHR19890">
    <property type="entry name" value="FIBROBLAST GROWTH FACTOR RECEPTOR"/>
    <property type="match status" value="1"/>
</dbReference>
<evidence type="ECO:0000256" key="7">
    <source>
        <dbReference type="ARBA" id="ARBA00022737"/>
    </source>
</evidence>
<dbReference type="GO" id="GO:0016020">
    <property type="term" value="C:membrane"/>
    <property type="evidence" value="ECO:0007669"/>
    <property type="project" value="UniProtKB-SubCell"/>
</dbReference>
<keyword evidence="13" id="KW-0829">Tyrosine-protein kinase</keyword>
<evidence type="ECO:0000256" key="5">
    <source>
        <dbReference type="ARBA" id="ARBA00022692"/>
    </source>
</evidence>
<feature type="compositionally biased region" description="Pro residues" evidence="18">
    <location>
        <begin position="461"/>
        <end position="474"/>
    </location>
</feature>
<dbReference type="FunFam" id="2.60.40.10:FF:000020">
    <property type="entry name" value="Fibroblast growth factor receptor"/>
    <property type="match status" value="1"/>
</dbReference>
<dbReference type="PROSITE" id="PS50835">
    <property type="entry name" value="IG_LIKE"/>
    <property type="match status" value="3"/>
</dbReference>
<feature type="region of interest" description="Disordered" evidence="18">
    <location>
        <begin position="455"/>
        <end position="475"/>
    </location>
</feature>
<dbReference type="GO" id="GO:0005524">
    <property type="term" value="F:ATP binding"/>
    <property type="evidence" value="ECO:0007669"/>
    <property type="project" value="UniProtKB-KW"/>
</dbReference>
<evidence type="ECO:0000256" key="12">
    <source>
        <dbReference type="ARBA" id="ARBA00023136"/>
    </source>
</evidence>
<evidence type="ECO:0000256" key="4">
    <source>
        <dbReference type="ARBA" id="ARBA00022679"/>
    </source>
</evidence>
<evidence type="ECO:0000256" key="17">
    <source>
        <dbReference type="ARBA" id="ARBA00023319"/>
    </source>
</evidence>
<accession>F1KUI6</accession>
<dbReference type="GO" id="GO:0004714">
    <property type="term" value="F:transmembrane receptor protein tyrosine kinase activity"/>
    <property type="evidence" value="ECO:0007669"/>
    <property type="project" value="UniProtKB-EC"/>
</dbReference>
<keyword evidence="16" id="KW-0325">Glycoprotein</keyword>
<evidence type="ECO:0000256" key="9">
    <source>
        <dbReference type="ARBA" id="ARBA00022777"/>
    </source>
</evidence>
<dbReference type="SUPFAM" id="SSF48726">
    <property type="entry name" value="Immunoglobulin"/>
    <property type="match status" value="3"/>
</dbReference>
<evidence type="ECO:0000256" key="18">
    <source>
        <dbReference type="SAM" id="MobiDB-lite"/>
    </source>
</evidence>
<dbReference type="SMART" id="SM00408">
    <property type="entry name" value="IGc2"/>
    <property type="match status" value="3"/>
</dbReference>
<evidence type="ECO:0000256" key="3">
    <source>
        <dbReference type="ARBA" id="ARBA00022553"/>
    </source>
</evidence>
<feature type="domain" description="Ig-like" evidence="20">
    <location>
        <begin position="49"/>
        <end position="141"/>
    </location>
</feature>
<keyword evidence="15 21" id="KW-0675">Receptor</keyword>
<dbReference type="InterPro" id="IPR007110">
    <property type="entry name" value="Ig-like_dom"/>
</dbReference>
<dbReference type="InterPro" id="IPR003599">
    <property type="entry name" value="Ig_sub"/>
</dbReference>
<evidence type="ECO:0000313" key="21">
    <source>
        <dbReference type="EMBL" id="ADY41540.1"/>
    </source>
</evidence>